<dbReference type="InterPro" id="IPR050563">
    <property type="entry name" value="4-hydroxybenzoyl-CoA_TE"/>
</dbReference>
<sequence length="351" mass="38440">MLGFLNASTTRDAFDLLRDGDNNRGPASPIRRRRHINMHPRDDTETMTPLLEVYRNSVQSWEIDMMGHMNVKFYVEKSAAALAMLGQHLGLGPGFVRESGVRLTPSDHHIRFLREQRPGAPLVINAGIVEATRERLVVYQEMVNVASGDVAASFIVTAVLQDHATGELRPIPRHVLEQAEALRTEIPAHGAPRGLEMAPPRPGPTLDEAVASGMLSTWKGPVLPRMCDGHGRLATEAHMGIVSDAIPNLLVHLTAEDRSESPLGGAALEYRFVYRRAVRESDLLELRSGIKAVSTKTYQFGHWLFDVATGDCVATAEAVAVLLDLKARKAVVIPEASRAVLERHVIQGLSA</sequence>
<dbReference type="OrthoDB" id="7597365at2"/>
<dbReference type="PANTHER" id="PTHR31793:SF2">
    <property type="entry name" value="BLR1345 PROTEIN"/>
    <property type="match status" value="1"/>
</dbReference>
<reference evidence="1 2" key="1">
    <citation type="submission" date="2016-10" db="EMBL/GenBank/DDBJ databases">
        <authorList>
            <person name="de Groot N.N."/>
        </authorList>
    </citation>
    <scope>NUCLEOTIDE SEQUENCE [LARGE SCALE GENOMIC DNA]</scope>
    <source>
        <strain evidence="1 2">CGMCC 1.6291</strain>
    </source>
</reference>
<dbReference type="Gene3D" id="3.10.129.10">
    <property type="entry name" value="Hotdog Thioesterase"/>
    <property type="match status" value="2"/>
</dbReference>
<evidence type="ECO:0000313" key="1">
    <source>
        <dbReference type="EMBL" id="SEO58757.1"/>
    </source>
</evidence>
<dbReference type="Pfam" id="PF13279">
    <property type="entry name" value="4HBT_2"/>
    <property type="match status" value="2"/>
</dbReference>
<dbReference type="InterPro" id="IPR029069">
    <property type="entry name" value="HotDog_dom_sf"/>
</dbReference>
<organism evidence="1 2">
    <name type="scientific">Aquisalimonas asiatica</name>
    <dbReference type="NCBI Taxonomy" id="406100"/>
    <lineage>
        <taxon>Bacteria</taxon>
        <taxon>Pseudomonadati</taxon>
        <taxon>Pseudomonadota</taxon>
        <taxon>Gammaproteobacteria</taxon>
        <taxon>Chromatiales</taxon>
        <taxon>Ectothiorhodospiraceae</taxon>
        <taxon>Aquisalimonas</taxon>
    </lineage>
</organism>
<accession>A0A1H8QXM8</accession>
<dbReference type="EMBL" id="FOEG01000001">
    <property type="protein sequence ID" value="SEO58757.1"/>
    <property type="molecule type" value="Genomic_DNA"/>
</dbReference>
<dbReference type="AlphaFoldDB" id="A0A1H8QXM8"/>
<keyword evidence="1" id="KW-0378">Hydrolase</keyword>
<dbReference type="Proteomes" id="UP000199657">
    <property type="component" value="Unassembled WGS sequence"/>
</dbReference>
<dbReference type="SUPFAM" id="SSF54637">
    <property type="entry name" value="Thioesterase/thiol ester dehydrase-isomerase"/>
    <property type="match status" value="2"/>
</dbReference>
<dbReference type="PANTHER" id="PTHR31793">
    <property type="entry name" value="4-HYDROXYBENZOYL-COA THIOESTERASE FAMILY MEMBER"/>
    <property type="match status" value="1"/>
</dbReference>
<dbReference type="GO" id="GO:0047617">
    <property type="term" value="F:fatty acyl-CoA hydrolase activity"/>
    <property type="evidence" value="ECO:0007669"/>
    <property type="project" value="TreeGrafter"/>
</dbReference>
<dbReference type="CDD" id="cd00586">
    <property type="entry name" value="4HBT"/>
    <property type="match status" value="1"/>
</dbReference>
<gene>
    <name evidence="1" type="ORF">SAMN04488052_101845</name>
</gene>
<name>A0A1H8QXM8_9GAMM</name>
<proteinExistence type="predicted"/>
<dbReference type="STRING" id="406100.SAMN04488052_101845"/>
<evidence type="ECO:0000313" key="2">
    <source>
        <dbReference type="Proteomes" id="UP000199657"/>
    </source>
</evidence>
<keyword evidence="2" id="KW-1185">Reference proteome</keyword>
<protein>
    <submittedName>
        <fullName evidence="1">Acyl-CoA thioester hydrolase</fullName>
    </submittedName>
</protein>